<keyword evidence="2" id="KW-1185">Reference proteome</keyword>
<proteinExistence type="predicted"/>
<dbReference type="AlphaFoldDB" id="A0A8X6MF44"/>
<organism evidence="1 2">
    <name type="scientific">Trichonephila inaurata madagascariensis</name>
    <dbReference type="NCBI Taxonomy" id="2747483"/>
    <lineage>
        <taxon>Eukaryota</taxon>
        <taxon>Metazoa</taxon>
        <taxon>Ecdysozoa</taxon>
        <taxon>Arthropoda</taxon>
        <taxon>Chelicerata</taxon>
        <taxon>Arachnida</taxon>
        <taxon>Araneae</taxon>
        <taxon>Araneomorphae</taxon>
        <taxon>Entelegynae</taxon>
        <taxon>Araneoidea</taxon>
        <taxon>Nephilidae</taxon>
        <taxon>Trichonephila</taxon>
        <taxon>Trichonephila inaurata</taxon>
    </lineage>
</organism>
<gene>
    <name evidence="1" type="primary">AVEN_243568_1</name>
    <name evidence="1" type="ORF">TNIN_364941</name>
</gene>
<comment type="caution">
    <text evidence="1">The sequence shown here is derived from an EMBL/GenBank/DDBJ whole genome shotgun (WGS) entry which is preliminary data.</text>
</comment>
<dbReference type="EMBL" id="BMAV01026731">
    <property type="protein sequence ID" value="GFS52835.1"/>
    <property type="molecule type" value="Genomic_DNA"/>
</dbReference>
<evidence type="ECO:0000313" key="1">
    <source>
        <dbReference type="EMBL" id="GFS52835.1"/>
    </source>
</evidence>
<evidence type="ECO:0000313" key="2">
    <source>
        <dbReference type="Proteomes" id="UP000886998"/>
    </source>
</evidence>
<dbReference type="OrthoDB" id="6437406at2759"/>
<protein>
    <submittedName>
        <fullName evidence="1">Uncharacterized protein</fullName>
    </submittedName>
</protein>
<accession>A0A8X6MF44</accession>
<reference evidence="1" key="1">
    <citation type="submission" date="2020-08" db="EMBL/GenBank/DDBJ databases">
        <title>Multicomponent nature underlies the extraordinary mechanical properties of spider dragline silk.</title>
        <authorList>
            <person name="Kono N."/>
            <person name="Nakamura H."/>
            <person name="Mori M."/>
            <person name="Yoshida Y."/>
            <person name="Ohtoshi R."/>
            <person name="Malay A.D."/>
            <person name="Moran D.A.P."/>
            <person name="Tomita M."/>
            <person name="Numata K."/>
            <person name="Arakawa K."/>
        </authorList>
    </citation>
    <scope>NUCLEOTIDE SEQUENCE</scope>
</reference>
<name>A0A8X6MF44_9ARAC</name>
<sequence length="224" mass="25850">MDQSVWVKALHANGPSMLNVVGNVSHENPDDDTENQCMWELIQKKSHKLFQKRVPNPAEEKKLANDIGLQPVPPEIYRKNLSVTQRRNLFYKTLCRKDILYLRVINIRNPYDYKLQLVAKHGNCMRLEDLQIVMYLPKIPQETKFIKDGLCEFEYIRGALWSCSVIERKLFVTLDPIIFEGVPAPKLGKVLVDDLPSSLWKKYPFEVTPANFPKLFTCAKSSAS</sequence>
<dbReference type="Proteomes" id="UP000886998">
    <property type="component" value="Unassembled WGS sequence"/>
</dbReference>